<keyword evidence="2" id="KW-1185">Reference proteome</keyword>
<dbReference type="InterPro" id="IPR010310">
    <property type="entry name" value="T7SS_ESAT-6-like"/>
</dbReference>
<protein>
    <submittedName>
        <fullName evidence="1">WXG100 family type VII secretion target</fullName>
    </submittedName>
</protein>
<dbReference type="Pfam" id="PF06013">
    <property type="entry name" value="WXG100"/>
    <property type="match status" value="1"/>
</dbReference>
<dbReference type="RefSeq" id="WP_123099455.1">
    <property type="nucleotide sequence ID" value="NZ_RIBZ01000115.1"/>
</dbReference>
<dbReference type="Proteomes" id="UP000275401">
    <property type="component" value="Unassembled WGS sequence"/>
</dbReference>
<dbReference type="AlphaFoldDB" id="A0A3M8WSQ6"/>
<name>A0A3M8WSQ6_9ACTN</name>
<dbReference type="Gene3D" id="1.10.287.1060">
    <property type="entry name" value="ESAT-6-like"/>
    <property type="match status" value="1"/>
</dbReference>
<dbReference type="SUPFAM" id="SSF140453">
    <property type="entry name" value="EsxAB dimer-like"/>
    <property type="match status" value="1"/>
</dbReference>
<dbReference type="InterPro" id="IPR036689">
    <property type="entry name" value="ESAT-6-like_sf"/>
</dbReference>
<reference evidence="1 2" key="1">
    <citation type="submission" date="2018-11" db="EMBL/GenBank/DDBJ databases">
        <title>The Potential of Streptomyces as Biocontrol Agents against the Tomato grey mould, Botrytis cinerea (Gray mold) Frontiers in Microbiology.</title>
        <authorList>
            <person name="Li D."/>
        </authorList>
    </citation>
    <scope>NUCLEOTIDE SEQUENCE [LARGE SCALE GENOMIC DNA]</scope>
    <source>
        <strain evidence="1 2">NEAU-LD23</strain>
    </source>
</reference>
<evidence type="ECO:0000313" key="1">
    <source>
        <dbReference type="EMBL" id="RNG31133.1"/>
    </source>
</evidence>
<proteinExistence type="predicted"/>
<dbReference type="EMBL" id="RIBZ01000115">
    <property type="protein sequence ID" value="RNG31133.1"/>
    <property type="molecule type" value="Genomic_DNA"/>
</dbReference>
<evidence type="ECO:0000313" key="2">
    <source>
        <dbReference type="Proteomes" id="UP000275401"/>
    </source>
</evidence>
<accession>A0A3M8WSQ6</accession>
<comment type="caution">
    <text evidence="1">The sequence shown here is derived from an EMBL/GenBank/DDBJ whole genome shotgun (WGS) entry which is preliminary data.</text>
</comment>
<gene>
    <name evidence="1" type="ORF">EEJ42_09040</name>
</gene>
<sequence>MAERLRVEGHDFKTLESAIDWMEGQLTQRVSKLNGVIDDIEGHWKGIAAGAYNNLQTEVNNDVRRVNQLLSFTKELVKASRDGFDAEEQEQLRKINSVGGGESGILGSFHAS</sequence>
<organism evidence="1 2">
    <name type="scientific">Streptomyces botrytidirepellens</name>
    <dbReference type="NCBI Taxonomy" id="2486417"/>
    <lineage>
        <taxon>Bacteria</taxon>
        <taxon>Bacillati</taxon>
        <taxon>Actinomycetota</taxon>
        <taxon>Actinomycetes</taxon>
        <taxon>Kitasatosporales</taxon>
        <taxon>Streptomycetaceae</taxon>
        <taxon>Streptomyces</taxon>
    </lineage>
</organism>